<dbReference type="Proteomes" id="UP000694843">
    <property type="component" value="Unplaced"/>
</dbReference>
<dbReference type="PROSITE" id="PS00518">
    <property type="entry name" value="ZF_RING_1"/>
    <property type="match status" value="1"/>
</dbReference>
<reference evidence="7" key="1">
    <citation type="submission" date="2025-08" db="UniProtKB">
        <authorList>
            <consortium name="RefSeq"/>
        </authorList>
    </citation>
    <scope>IDENTIFICATION</scope>
    <source>
        <tissue evidence="7">Whole organism</tissue>
    </source>
</reference>
<evidence type="ECO:0000256" key="2">
    <source>
        <dbReference type="ARBA" id="ARBA00022771"/>
    </source>
</evidence>
<keyword evidence="2 4" id="KW-0863">Zinc-finger</keyword>
<dbReference type="GeneID" id="108671048"/>
<evidence type="ECO:0000256" key="4">
    <source>
        <dbReference type="PROSITE-ProRule" id="PRU00175"/>
    </source>
</evidence>
<keyword evidence="6" id="KW-1185">Reference proteome</keyword>
<accession>A0A8B7NK39</accession>
<evidence type="ECO:0000313" key="7">
    <source>
        <dbReference type="RefSeq" id="XP_018014020.1"/>
    </source>
</evidence>
<proteinExistence type="predicted"/>
<feature type="domain" description="RING-type" evidence="5">
    <location>
        <begin position="4"/>
        <end position="48"/>
    </location>
</feature>
<dbReference type="Gene3D" id="3.30.40.10">
    <property type="entry name" value="Zinc/RING finger domain, C3HC4 (zinc finger)"/>
    <property type="match status" value="1"/>
</dbReference>
<dbReference type="InterPro" id="IPR001841">
    <property type="entry name" value="Znf_RING"/>
</dbReference>
<evidence type="ECO:0000256" key="3">
    <source>
        <dbReference type="ARBA" id="ARBA00022833"/>
    </source>
</evidence>
<dbReference type="InterPro" id="IPR013083">
    <property type="entry name" value="Znf_RING/FYVE/PHD"/>
</dbReference>
<evidence type="ECO:0000259" key="5">
    <source>
        <dbReference type="PROSITE" id="PS50089"/>
    </source>
</evidence>
<protein>
    <submittedName>
        <fullName evidence="7">Uncharacterized protein LOC108671048</fullName>
    </submittedName>
</protein>
<organism evidence="6 7">
    <name type="scientific">Hyalella azteca</name>
    <name type="common">Amphipod</name>
    <dbReference type="NCBI Taxonomy" id="294128"/>
    <lineage>
        <taxon>Eukaryota</taxon>
        <taxon>Metazoa</taxon>
        <taxon>Ecdysozoa</taxon>
        <taxon>Arthropoda</taxon>
        <taxon>Crustacea</taxon>
        <taxon>Multicrustacea</taxon>
        <taxon>Malacostraca</taxon>
        <taxon>Eumalacostraca</taxon>
        <taxon>Peracarida</taxon>
        <taxon>Amphipoda</taxon>
        <taxon>Senticaudata</taxon>
        <taxon>Talitrida</taxon>
        <taxon>Talitroidea</taxon>
        <taxon>Hyalellidae</taxon>
        <taxon>Hyalella</taxon>
    </lineage>
</organism>
<dbReference type="AlphaFoldDB" id="A0A8B7NK39"/>
<keyword evidence="3" id="KW-0862">Zinc</keyword>
<gene>
    <name evidence="7" type="primary">LOC108671048</name>
</gene>
<name>A0A8B7NK39_HYAAZ</name>
<sequence length="365" mass="41305">MLACELCDEYFDTHTHKPECLTCGHTYCFACISTLLERFGTKICLKCPDESDDECEEILCCRKSEPSGNMMVPEIKRQLDSATQTCNWLSTYNTRPELLPDGTSWTVTDHADGQQAIASLLHKRMPKHLMVISTHTRPIFELRNVIAGIAAQNVGNICLMPMASFWRELQSMMDEDIGTIITEFGDHLVDLYGTPDQILAHSNTGKCVPRSIGVRLASHKDVVRCTALAEPIDDICCLRGIPSSTGCYLKTIKKICRWHFLDLCNIDLDWMFEIVSCSMTSDNSCPNLVLPRDKLTHDGVKRLFETLSKWRSTYSSQVTIYCEPQSKLMLSPTSEKLKCAELSIFSILQWKSELTGKRSTCQRMF</sequence>
<evidence type="ECO:0000313" key="6">
    <source>
        <dbReference type="Proteomes" id="UP000694843"/>
    </source>
</evidence>
<dbReference type="GO" id="GO:0008270">
    <property type="term" value="F:zinc ion binding"/>
    <property type="evidence" value="ECO:0007669"/>
    <property type="project" value="UniProtKB-KW"/>
</dbReference>
<dbReference type="InterPro" id="IPR017907">
    <property type="entry name" value="Znf_RING_CS"/>
</dbReference>
<dbReference type="PROSITE" id="PS50089">
    <property type="entry name" value="ZF_RING_2"/>
    <property type="match status" value="1"/>
</dbReference>
<keyword evidence="1" id="KW-0479">Metal-binding</keyword>
<dbReference type="OrthoDB" id="654191at2759"/>
<dbReference type="RefSeq" id="XP_018014020.1">
    <property type="nucleotide sequence ID" value="XM_018158531.2"/>
</dbReference>
<evidence type="ECO:0000256" key="1">
    <source>
        <dbReference type="ARBA" id="ARBA00022723"/>
    </source>
</evidence>
<dbReference type="KEGG" id="hazt:108671048"/>